<comment type="subcellular location">
    <subcellularLocation>
        <location evidence="1">Nucleus</location>
    </subcellularLocation>
</comment>
<dbReference type="CDD" id="cd01439">
    <property type="entry name" value="TCCD_inducible_PARP_like"/>
    <property type="match status" value="1"/>
</dbReference>
<dbReference type="Proteomes" id="UP000001038">
    <property type="component" value="Chromosome 18"/>
</dbReference>
<comment type="similarity">
    <text evidence="6">Belongs to the ARTD/PARP family.</text>
</comment>
<keyword evidence="2 7" id="KW-0328">Glycosyltransferase</keyword>
<evidence type="ECO:0000259" key="8">
    <source>
        <dbReference type="PROSITE" id="PS51059"/>
    </source>
</evidence>
<dbReference type="Ensembl" id="ENSORLT00000045330.1">
    <property type="protein sequence ID" value="ENSORLP00000037501.1"/>
    <property type="gene ID" value="ENSORLG00000026291.1"/>
</dbReference>
<evidence type="ECO:0000256" key="7">
    <source>
        <dbReference type="RuleBase" id="RU362114"/>
    </source>
</evidence>
<dbReference type="PANTHER" id="PTHR14453:SF107">
    <property type="entry name" value="POLY [ADP-RIBOSE] POLYMERASE"/>
    <property type="match status" value="1"/>
</dbReference>
<evidence type="ECO:0000313" key="9">
    <source>
        <dbReference type="Ensembl" id="ENSORLP00000037501.1"/>
    </source>
</evidence>
<dbReference type="PANTHER" id="PTHR14453">
    <property type="entry name" value="PARP/ZINC FINGER CCCH TYPE DOMAIN CONTAINING PROTEIN"/>
    <property type="match status" value="1"/>
</dbReference>
<dbReference type="GO" id="GO:0003714">
    <property type="term" value="F:transcription corepressor activity"/>
    <property type="evidence" value="ECO:0000318"/>
    <property type="project" value="GO_Central"/>
</dbReference>
<reference evidence="9" key="2">
    <citation type="submission" date="2025-08" db="UniProtKB">
        <authorList>
            <consortium name="Ensembl"/>
        </authorList>
    </citation>
    <scope>IDENTIFICATION</scope>
    <source>
        <strain evidence="9">Hd-rR</strain>
    </source>
</reference>
<evidence type="ECO:0000256" key="3">
    <source>
        <dbReference type="ARBA" id="ARBA00022679"/>
    </source>
</evidence>
<reference evidence="9 10" key="1">
    <citation type="journal article" date="2007" name="Nature">
        <title>The medaka draft genome and insights into vertebrate genome evolution.</title>
        <authorList>
            <person name="Kasahara M."/>
            <person name="Naruse K."/>
            <person name="Sasaki S."/>
            <person name="Nakatani Y."/>
            <person name="Qu W."/>
            <person name="Ahsan B."/>
            <person name="Yamada T."/>
            <person name="Nagayasu Y."/>
            <person name="Doi K."/>
            <person name="Kasai Y."/>
            <person name="Jindo T."/>
            <person name="Kobayashi D."/>
            <person name="Shimada A."/>
            <person name="Toyoda A."/>
            <person name="Kuroki Y."/>
            <person name="Fujiyama A."/>
            <person name="Sasaki T."/>
            <person name="Shimizu A."/>
            <person name="Asakawa S."/>
            <person name="Shimizu N."/>
            <person name="Hashimoto S."/>
            <person name="Yang J."/>
            <person name="Lee Y."/>
            <person name="Matsushima K."/>
            <person name="Sugano S."/>
            <person name="Sakaizumi M."/>
            <person name="Narita T."/>
            <person name="Ohishi K."/>
            <person name="Haga S."/>
            <person name="Ohta F."/>
            <person name="Nomoto H."/>
            <person name="Nogata K."/>
            <person name="Morishita T."/>
            <person name="Endo T."/>
            <person name="Shin-I T."/>
            <person name="Takeda H."/>
            <person name="Morishita S."/>
            <person name="Kohara Y."/>
        </authorList>
    </citation>
    <scope>NUCLEOTIDE SEQUENCE [LARGE SCALE GENOMIC DNA]</scope>
    <source>
        <strain evidence="9 10">Hd-rR</strain>
    </source>
</reference>
<sequence>MKDQLYKRIKLPQDLIVFIKNSRVVSKYQTDFQQRFKNPVFLEVGKDVVLSSLCSRDLDEATGAVLNDLSVEIEKLRGAAAVLPNVDKIKQILTKAENEVNCGELRVMVSFISELGTASVVKVRLVGYTKYVNELREHLLNEIIIEEVLDLVHPELVNCFDDILELISLKTSNISMKATCLPHPSVTVSGPCRLVQDTHSALASALAKLIFDIVVLDGPGALHYFSTDGKKEKEAVERLFHVCIREKQGSNQQSSFLFVGLTRDGVDEAVTKLNILFEDRCSTKIFTNEDLKDLTEDGMKDLRKLAQQQKLYIKENPQGQGGLIISGLKAGVGQVVQMVDTAIPLRRELRVKEEDSLYLRVAWCLLAPNESWERLPKAENYDLEKGNIANGIVDAKGIKWTVNLQKTEARSRASKKAAKLKRLENLIDFTFPLYWDSMASGENLKEVLLDPQSAEYCTVLKRFRKTVKKTVLKIVRVQNIHLRRAYEAKSKHISDKNRLEGGAGERLLYHGTSQESLDSIKTGGFNRSFSGRNATAFGLGTYFAVDASYSANSRYSTPAADGFQTVFVARVLTGVFTQGRSDMRMPPPLSIEEPHNRYDSLVDRIDNPSMFVVFHDDQAYPDYLITFS</sequence>
<dbReference type="Bgee" id="ENSORLG00000026291">
    <property type="expression patterns" value="Expressed in pharyngeal gill and 4 other cell types or tissues"/>
</dbReference>
<name>A0A3B3I0M5_ORYLA</name>
<evidence type="ECO:0000256" key="1">
    <source>
        <dbReference type="ARBA" id="ARBA00004123"/>
    </source>
</evidence>
<evidence type="ECO:0000256" key="4">
    <source>
        <dbReference type="ARBA" id="ARBA00023027"/>
    </source>
</evidence>
<dbReference type="GO" id="GO:0005634">
    <property type="term" value="C:nucleus"/>
    <property type="evidence" value="ECO:0000318"/>
    <property type="project" value="GO_Central"/>
</dbReference>
<dbReference type="EC" id="2.4.2.-" evidence="7"/>
<dbReference type="Gene3D" id="3.90.228.10">
    <property type="match status" value="1"/>
</dbReference>
<keyword evidence="4 7" id="KW-0520">NAD</keyword>
<accession>A0A3B3I0M5</accession>
<keyword evidence="3 7" id="KW-0808">Transferase</keyword>
<keyword evidence="5" id="KW-0539">Nucleus</keyword>
<dbReference type="GO" id="GO:0003950">
    <property type="term" value="F:NAD+ poly-ADP-ribosyltransferase activity"/>
    <property type="evidence" value="ECO:0000318"/>
    <property type="project" value="GO_Central"/>
</dbReference>
<dbReference type="AlphaFoldDB" id="A0A3B3I0M5"/>
<evidence type="ECO:0000256" key="5">
    <source>
        <dbReference type="ARBA" id="ARBA00023242"/>
    </source>
</evidence>
<dbReference type="GeneTree" id="ENSGT00940000154311"/>
<evidence type="ECO:0000256" key="2">
    <source>
        <dbReference type="ARBA" id="ARBA00022676"/>
    </source>
</evidence>
<dbReference type="InParanoid" id="A0A3B3I0M5"/>
<evidence type="ECO:0000313" key="10">
    <source>
        <dbReference type="Proteomes" id="UP000001038"/>
    </source>
</evidence>
<dbReference type="Pfam" id="PF00644">
    <property type="entry name" value="PARP"/>
    <property type="match status" value="1"/>
</dbReference>
<dbReference type="InterPro" id="IPR052056">
    <property type="entry name" value="Mono-ARTD/PARP"/>
</dbReference>
<dbReference type="GO" id="GO:0005737">
    <property type="term" value="C:cytoplasm"/>
    <property type="evidence" value="ECO:0000318"/>
    <property type="project" value="GO_Central"/>
</dbReference>
<dbReference type="PROSITE" id="PS51059">
    <property type="entry name" value="PARP_CATALYTIC"/>
    <property type="match status" value="1"/>
</dbReference>
<proteinExistence type="inferred from homology"/>
<dbReference type="SUPFAM" id="SSF56399">
    <property type="entry name" value="ADP-ribosylation"/>
    <property type="match status" value="1"/>
</dbReference>
<keyword evidence="10" id="KW-1185">Reference proteome</keyword>
<protein>
    <recommendedName>
        <fullName evidence="7">Poly [ADP-ribose] polymerase</fullName>
        <shortName evidence="7">PARP</shortName>
        <ecNumber evidence="7">2.4.2.-</ecNumber>
    </recommendedName>
</protein>
<dbReference type="InterPro" id="IPR012317">
    <property type="entry name" value="Poly(ADP-ribose)pol_cat_dom"/>
</dbReference>
<dbReference type="FunFam" id="3.90.228.10:FF:000008">
    <property type="entry name" value="Poly [ADP-ribose] polymerase"/>
    <property type="match status" value="1"/>
</dbReference>
<dbReference type="GO" id="GO:0010629">
    <property type="term" value="P:negative regulation of gene expression"/>
    <property type="evidence" value="ECO:0000318"/>
    <property type="project" value="GO_Central"/>
</dbReference>
<evidence type="ECO:0000256" key="6">
    <source>
        <dbReference type="ARBA" id="ARBA00024347"/>
    </source>
</evidence>
<feature type="domain" description="PARP catalytic" evidence="8">
    <location>
        <begin position="431"/>
        <end position="628"/>
    </location>
</feature>
<reference evidence="9" key="3">
    <citation type="submission" date="2025-09" db="UniProtKB">
        <authorList>
            <consortium name="Ensembl"/>
        </authorList>
    </citation>
    <scope>IDENTIFICATION</scope>
    <source>
        <strain evidence="9">Hd-rR</strain>
    </source>
</reference>
<organism evidence="9 10">
    <name type="scientific">Oryzias latipes</name>
    <name type="common">Japanese rice fish</name>
    <name type="synonym">Japanese killifish</name>
    <dbReference type="NCBI Taxonomy" id="8090"/>
    <lineage>
        <taxon>Eukaryota</taxon>
        <taxon>Metazoa</taxon>
        <taxon>Chordata</taxon>
        <taxon>Craniata</taxon>
        <taxon>Vertebrata</taxon>
        <taxon>Euteleostomi</taxon>
        <taxon>Actinopterygii</taxon>
        <taxon>Neopterygii</taxon>
        <taxon>Teleostei</taxon>
        <taxon>Neoteleostei</taxon>
        <taxon>Acanthomorphata</taxon>
        <taxon>Ovalentaria</taxon>
        <taxon>Atherinomorphae</taxon>
        <taxon>Beloniformes</taxon>
        <taxon>Adrianichthyidae</taxon>
        <taxon>Oryziinae</taxon>
        <taxon>Oryzias</taxon>
    </lineage>
</organism>